<evidence type="ECO:0008006" key="6">
    <source>
        <dbReference type="Google" id="ProtNLM"/>
    </source>
</evidence>
<dbReference type="InterPro" id="IPR010540">
    <property type="entry name" value="CmpB_TMEM229"/>
</dbReference>
<reference evidence="4 5" key="1">
    <citation type="journal article" date="2019" name="Syst. Appl. Microbiol.">
        <title>Characterization of Bifidobacterium species in feaces of the Egyptian fruit bat: Description of B. vespertilionis sp. nov. and B. rousetti sp. nov.</title>
        <authorList>
            <person name="Modesto M."/>
            <person name="Satti M."/>
            <person name="Watanabe K."/>
            <person name="Puglisi E."/>
            <person name="Morelli L."/>
            <person name="Huang C.-H."/>
            <person name="Liou J.-S."/>
            <person name="Miyashita M."/>
            <person name="Tamura T."/>
            <person name="Saito S."/>
            <person name="Mori K."/>
            <person name="Huang L."/>
            <person name="Sciavilla P."/>
            <person name="Sandri C."/>
            <person name="Spiezio C."/>
            <person name="Vitali F."/>
            <person name="Cavalieri D."/>
            <person name="Perpetuini G."/>
            <person name="Tofalo R."/>
            <person name="Bonetti A."/>
            <person name="Arita M."/>
            <person name="Mattarelli P."/>
        </authorList>
    </citation>
    <scope>NUCLEOTIDE SEQUENCE [LARGE SCALE GENOMIC DNA]</scope>
    <source>
        <strain evidence="2 5">RST16</strain>
        <strain evidence="3 4">RST8</strain>
    </source>
</reference>
<dbReference type="EMBL" id="RZOA01000002">
    <property type="protein sequence ID" value="KAA8824585.1"/>
    <property type="molecule type" value="Genomic_DNA"/>
</dbReference>
<evidence type="ECO:0000313" key="5">
    <source>
        <dbReference type="Proteomes" id="UP000374630"/>
    </source>
</evidence>
<dbReference type="AlphaFoldDB" id="A0A5J5E0G5"/>
<sequence>MLLEFEYIFLWVMLYSFLGWVYESIVVSIQERRPINRGFLMGPICPIYGVGAVGGALALSQLHNPVALFLVGALLASVLEYLTSWVMEKLFDARWWDYSQFRFNINGRVCLLGAVIFGVFAVVVVRWTQPLVVTFTDRVPVPAVHAIAGVVFLLLAVDLAVTLAGMKGFMERVERFGQIAAEYGVAARRTARRTVDEYASKAGESINAGRQAVGAAVSDATRTLAAGPQVPLSRLRDRAAELFTAQQRRMLNAFPEFTSFDHRELIDQLREILNPNRRGRGKGK</sequence>
<gene>
    <name evidence="3" type="ORF">EM848_01180</name>
    <name evidence="2" type="ORF">EMO90_00345</name>
</gene>
<accession>A0A5J5E0G5</accession>
<keyword evidence="1" id="KW-0472">Membrane</keyword>
<organism evidence="3 4">
    <name type="scientific">Bifidobacterium vespertilionis</name>
    <dbReference type="NCBI Taxonomy" id="2562524"/>
    <lineage>
        <taxon>Bacteria</taxon>
        <taxon>Bacillati</taxon>
        <taxon>Actinomycetota</taxon>
        <taxon>Actinomycetes</taxon>
        <taxon>Bifidobacteriales</taxon>
        <taxon>Bifidobacteriaceae</taxon>
        <taxon>Bifidobacterium</taxon>
    </lineage>
</organism>
<dbReference type="OrthoDB" id="9789229at2"/>
<feature type="transmembrane region" description="Helical" evidence="1">
    <location>
        <begin position="66"/>
        <end position="87"/>
    </location>
</feature>
<dbReference type="EMBL" id="RZNZ01000001">
    <property type="protein sequence ID" value="KAA8822667.1"/>
    <property type="molecule type" value="Genomic_DNA"/>
</dbReference>
<proteinExistence type="predicted"/>
<keyword evidence="1" id="KW-1133">Transmembrane helix</keyword>
<evidence type="ECO:0000313" key="4">
    <source>
        <dbReference type="Proteomes" id="UP000345527"/>
    </source>
</evidence>
<name>A0A5J5E0G5_9BIFI</name>
<protein>
    <recommendedName>
        <fullName evidence="6">ABC transporter permease</fullName>
    </recommendedName>
</protein>
<evidence type="ECO:0000313" key="3">
    <source>
        <dbReference type="EMBL" id="KAA8824585.1"/>
    </source>
</evidence>
<feature type="transmembrane region" description="Helical" evidence="1">
    <location>
        <begin position="147"/>
        <end position="166"/>
    </location>
</feature>
<evidence type="ECO:0000256" key="1">
    <source>
        <dbReference type="SAM" id="Phobius"/>
    </source>
</evidence>
<evidence type="ECO:0000313" key="2">
    <source>
        <dbReference type="EMBL" id="KAA8822667.1"/>
    </source>
</evidence>
<keyword evidence="1" id="KW-0812">Transmembrane</keyword>
<feature type="transmembrane region" description="Helical" evidence="1">
    <location>
        <begin position="6"/>
        <end position="27"/>
    </location>
</feature>
<feature type="transmembrane region" description="Helical" evidence="1">
    <location>
        <begin position="39"/>
        <end position="60"/>
    </location>
</feature>
<feature type="transmembrane region" description="Helical" evidence="1">
    <location>
        <begin position="108"/>
        <end position="127"/>
    </location>
</feature>
<keyword evidence="5" id="KW-1185">Reference proteome</keyword>
<dbReference type="Proteomes" id="UP000345527">
    <property type="component" value="Unassembled WGS sequence"/>
</dbReference>
<dbReference type="Proteomes" id="UP000374630">
    <property type="component" value="Unassembled WGS sequence"/>
</dbReference>
<dbReference type="Pfam" id="PF06541">
    <property type="entry name" value="ABC_trans_CmpB"/>
    <property type="match status" value="1"/>
</dbReference>
<comment type="caution">
    <text evidence="3">The sequence shown here is derived from an EMBL/GenBank/DDBJ whole genome shotgun (WGS) entry which is preliminary data.</text>
</comment>